<evidence type="ECO:0000313" key="3">
    <source>
        <dbReference type="Proteomes" id="UP001445076"/>
    </source>
</evidence>
<gene>
    <name evidence="2" type="ORF">OTU49_003668</name>
</gene>
<feature type="non-terminal residue" evidence="2">
    <location>
        <position position="1"/>
    </location>
</feature>
<dbReference type="EMBL" id="JARKIK010000038">
    <property type="protein sequence ID" value="KAK8738777.1"/>
    <property type="molecule type" value="Genomic_DNA"/>
</dbReference>
<dbReference type="Proteomes" id="UP001445076">
    <property type="component" value="Unassembled WGS sequence"/>
</dbReference>
<name>A0AAW0XGY4_CHEQU</name>
<protein>
    <submittedName>
        <fullName evidence="2">Uncharacterized protein</fullName>
    </submittedName>
</protein>
<reference evidence="2 3" key="1">
    <citation type="journal article" date="2024" name="BMC Genomics">
        <title>Genome assembly of redclaw crayfish (Cherax quadricarinatus) provides insights into its immune adaptation and hypoxia tolerance.</title>
        <authorList>
            <person name="Liu Z."/>
            <person name="Zheng J."/>
            <person name="Li H."/>
            <person name="Fang K."/>
            <person name="Wang S."/>
            <person name="He J."/>
            <person name="Zhou D."/>
            <person name="Weng S."/>
            <person name="Chi M."/>
            <person name="Gu Z."/>
            <person name="He J."/>
            <person name="Li F."/>
            <person name="Wang M."/>
        </authorList>
    </citation>
    <scope>NUCLEOTIDE SEQUENCE [LARGE SCALE GENOMIC DNA]</scope>
    <source>
        <strain evidence="2">ZL_2023a</strain>
    </source>
</reference>
<evidence type="ECO:0000313" key="2">
    <source>
        <dbReference type="EMBL" id="KAK8738777.1"/>
    </source>
</evidence>
<organism evidence="2 3">
    <name type="scientific">Cherax quadricarinatus</name>
    <name type="common">Australian red claw crayfish</name>
    <dbReference type="NCBI Taxonomy" id="27406"/>
    <lineage>
        <taxon>Eukaryota</taxon>
        <taxon>Metazoa</taxon>
        <taxon>Ecdysozoa</taxon>
        <taxon>Arthropoda</taxon>
        <taxon>Crustacea</taxon>
        <taxon>Multicrustacea</taxon>
        <taxon>Malacostraca</taxon>
        <taxon>Eumalacostraca</taxon>
        <taxon>Eucarida</taxon>
        <taxon>Decapoda</taxon>
        <taxon>Pleocyemata</taxon>
        <taxon>Astacidea</taxon>
        <taxon>Parastacoidea</taxon>
        <taxon>Parastacidae</taxon>
        <taxon>Cherax</taxon>
    </lineage>
</organism>
<feature type="compositionally biased region" description="Low complexity" evidence="1">
    <location>
        <begin position="202"/>
        <end position="221"/>
    </location>
</feature>
<feature type="compositionally biased region" description="Basic and acidic residues" evidence="1">
    <location>
        <begin position="240"/>
        <end position="256"/>
    </location>
</feature>
<dbReference type="AlphaFoldDB" id="A0AAW0XGY4"/>
<comment type="caution">
    <text evidence="2">The sequence shown here is derived from an EMBL/GenBank/DDBJ whole genome shotgun (WGS) entry which is preliminary data.</text>
</comment>
<feature type="region of interest" description="Disordered" evidence="1">
    <location>
        <begin position="196"/>
        <end position="305"/>
    </location>
</feature>
<proteinExistence type="predicted"/>
<accession>A0AAW0XGY4</accession>
<evidence type="ECO:0000256" key="1">
    <source>
        <dbReference type="SAM" id="MobiDB-lite"/>
    </source>
</evidence>
<sequence length="325" mass="36390">GFKEEKNVKTSTEASQELLLKIFSHTTLSEAYINLIASVLNLHYLRDPKQVSKYFTDSFLEKLKVMRNLKENDSAIFQCLKNIGLNDETVCADIVSFLQLYTVRENVDQALREKSNEICKWLSNPQLSMRVIKRQEDILNHRVTVDLTLSFLDEYVVESLENGAVPFKPFSVVMGNTNLEEKMGDVHEPQWNASLSMESEDGQSSSQSNGTGLTSGTSQSGNPVNKSMIAPGKRVWSTEGRMRQRSEGEESVRSRVDTASQPVGLQGTLLGNEEEEEEDEVTEGSVELADEAQEDDKEKELDTSILQRSQLTQALLAGLGMTRNK</sequence>
<keyword evidence="3" id="KW-1185">Reference proteome</keyword>
<feature type="compositionally biased region" description="Acidic residues" evidence="1">
    <location>
        <begin position="272"/>
        <end position="295"/>
    </location>
</feature>